<keyword evidence="2" id="KW-1185">Reference proteome</keyword>
<proteinExistence type="predicted"/>
<evidence type="ECO:0000313" key="1">
    <source>
        <dbReference type="EMBL" id="OJI94187.1"/>
    </source>
</evidence>
<dbReference type="STRING" id="696762.PFRI_15360"/>
<comment type="caution">
    <text evidence="1">The sequence shown here is derived from an EMBL/GenBank/DDBJ whole genome shotgun (WGS) entry which is preliminary data.</text>
</comment>
<reference evidence="1 2" key="1">
    <citation type="submission" date="2016-10" db="EMBL/GenBank/DDBJ databases">
        <title>Genome sequence of Planktotalea frisia SH6-1.</title>
        <authorList>
            <person name="Poehlein A."/>
            <person name="Bakenhus I."/>
            <person name="Voget S."/>
            <person name="Brinkhoff T."/>
            <person name="Simon M."/>
        </authorList>
    </citation>
    <scope>NUCLEOTIDE SEQUENCE [LARGE SCALE GENOMIC DNA]</scope>
    <source>
        <strain evidence="1 2">SH6-1</strain>
    </source>
</reference>
<accession>A0A1L9NY53</accession>
<name>A0A1L9NY53_9RHOB</name>
<gene>
    <name evidence="1" type="ORF">PFRI_15360</name>
</gene>
<protein>
    <recommendedName>
        <fullName evidence="3">Glycosyl transferase family 2</fullName>
    </recommendedName>
</protein>
<dbReference type="Pfam" id="PF13704">
    <property type="entry name" value="Glyco_tranf_2_4"/>
    <property type="match status" value="1"/>
</dbReference>
<evidence type="ECO:0000313" key="2">
    <source>
        <dbReference type="Proteomes" id="UP000184514"/>
    </source>
</evidence>
<dbReference type="AlphaFoldDB" id="A0A1L9NY53"/>
<dbReference type="Proteomes" id="UP000184514">
    <property type="component" value="Unassembled WGS sequence"/>
</dbReference>
<organism evidence="1 2">
    <name type="scientific">Planktotalea frisia</name>
    <dbReference type="NCBI Taxonomy" id="696762"/>
    <lineage>
        <taxon>Bacteria</taxon>
        <taxon>Pseudomonadati</taxon>
        <taxon>Pseudomonadota</taxon>
        <taxon>Alphaproteobacteria</taxon>
        <taxon>Rhodobacterales</taxon>
        <taxon>Paracoccaceae</taxon>
        <taxon>Planktotalea</taxon>
    </lineage>
</organism>
<sequence length="551" mass="61871">MQARQKPLSFAIAEALPPLDTDLNALKTRTVNAHEPNAMPRAKDQSGNTRKSLELNEEFVGLPEICKLHGLLIAHLRKSDQPAHTMALFTRIWAEHANFMFEHLDPRWLVSAITTFGDHGTTEVQRRVGQSMTVLFGAMKLYESERLYSGFPPESEFKLKRLVHSKLPLNMDRYALVSGGLDINMLGRLWVDAADDPVIAPLAHHLLNLLNADPSTVFRRFKTLRGRKLRQRAQKEASGDPDPEPAVVAARAKTLTWGTVSTIKANAEQIKPFIEHHLSLGAAQMDIFLDTPLPDSDLAQLTCPKVRFIQCDAAYWTETGKTLMEKHQQRQAFNATRAYRDAQVDWLAHIDRDEFLYGADDVKLTLASAPDDIDALIIPPAEEIAQSDAADTLLFRRTYFDAGTDKALLDQLYPIFGAYLRSGFISHTAGKTFARTGLKDVRFGVHLLKRSGVEIENAKRIQSLNLLHRHAPDWESFAAHLEFRLQKGSYRDRGQSRLGLGDIIDLLHEEHGSDGPRQLFDEICGYSADVVQKLEQNGMLIRAKLGVLDHV</sequence>
<dbReference type="OrthoDB" id="7834507at2"/>
<dbReference type="EMBL" id="MLCB01000115">
    <property type="protein sequence ID" value="OJI94187.1"/>
    <property type="molecule type" value="Genomic_DNA"/>
</dbReference>
<evidence type="ECO:0008006" key="3">
    <source>
        <dbReference type="Google" id="ProtNLM"/>
    </source>
</evidence>
<dbReference type="RefSeq" id="WP_084649642.1">
    <property type="nucleotide sequence ID" value="NZ_MLCB01000115.1"/>
</dbReference>